<gene>
    <name evidence="1" type="ORF">JOC48_002899</name>
</gene>
<dbReference type="PANTHER" id="PTHR31118">
    <property type="entry name" value="CYCLASE-LIKE PROTEIN 2"/>
    <property type="match status" value="1"/>
</dbReference>
<proteinExistence type="predicted"/>
<evidence type="ECO:0000313" key="2">
    <source>
        <dbReference type="Proteomes" id="UP001296943"/>
    </source>
</evidence>
<organism evidence="1 2">
    <name type="scientific">Aquibacillus albus</name>
    <dbReference type="NCBI Taxonomy" id="1168171"/>
    <lineage>
        <taxon>Bacteria</taxon>
        <taxon>Bacillati</taxon>
        <taxon>Bacillota</taxon>
        <taxon>Bacilli</taxon>
        <taxon>Bacillales</taxon>
        <taxon>Bacillaceae</taxon>
        <taxon>Aquibacillus</taxon>
    </lineage>
</organism>
<dbReference type="EMBL" id="JAFBDR010000017">
    <property type="protein sequence ID" value="MBM7572395.1"/>
    <property type="molecule type" value="Genomic_DNA"/>
</dbReference>
<comment type="caution">
    <text evidence="1">The sequence shown here is derived from an EMBL/GenBank/DDBJ whole genome shotgun (WGS) entry which is preliminary data.</text>
</comment>
<keyword evidence="1" id="KW-0378">Hydrolase</keyword>
<dbReference type="Proteomes" id="UP001296943">
    <property type="component" value="Unassembled WGS sequence"/>
</dbReference>
<reference evidence="1 2" key="1">
    <citation type="submission" date="2021-01" db="EMBL/GenBank/DDBJ databases">
        <title>Genomic Encyclopedia of Type Strains, Phase IV (KMG-IV): sequencing the most valuable type-strain genomes for metagenomic binning, comparative biology and taxonomic classification.</title>
        <authorList>
            <person name="Goeker M."/>
        </authorList>
    </citation>
    <scope>NUCLEOTIDE SEQUENCE [LARGE SCALE GENOMIC DNA]</scope>
    <source>
        <strain evidence="1 2">DSM 23711</strain>
    </source>
</reference>
<dbReference type="RefSeq" id="WP_204500761.1">
    <property type="nucleotide sequence ID" value="NZ_JAFBDR010000017.1"/>
</dbReference>
<protein>
    <submittedName>
        <fullName evidence="1">Arylformamidase</fullName>
        <ecNumber evidence="1">3.5.1.9</ecNumber>
    </submittedName>
</protein>
<dbReference type="PANTHER" id="PTHR31118:SF12">
    <property type="entry name" value="CYCLASE-LIKE PROTEIN 2"/>
    <property type="match status" value="1"/>
</dbReference>
<dbReference type="InterPro" id="IPR037175">
    <property type="entry name" value="KFase_sf"/>
</dbReference>
<keyword evidence="2" id="KW-1185">Reference proteome</keyword>
<dbReference type="EC" id="3.5.1.9" evidence="1"/>
<evidence type="ECO:0000313" key="1">
    <source>
        <dbReference type="EMBL" id="MBM7572395.1"/>
    </source>
</evidence>
<dbReference type="GO" id="GO:0004061">
    <property type="term" value="F:arylformamidase activity"/>
    <property type="evidence" value="ECO:0007669"/>
    <property type="project" value="UniProtKB-EC"/>
</dbReference>
<name>A0ABS2N2N8_9BACI</name>
<accession>A0ABS2N2N8</accession>
<dbReference type="SUPFAM" id="SSF102198">
    <property type="entry name" value="Putative cyclase"/>
    <property type="match status" value="1"/>
</dbReference>
<sequence length="206" mass="23525">MKMYDISMPVHTGMPVWENNEGAQPTFTRSTHEHITVTRMDINLHSGTHIDAPLHMVNDGKTFETIPLEKLVGPVKVFDLTSVEDGITKKDLESLDIEKDDFILFKTKNSFVDTFDFEFIYLKEDGADYLVERDITGVGIDTLGIERSQPGNPTHRKLFFNDIIIVEGLRLKEIEEKSYHMVAAPIKLVETEASLARVLLFEDWPE</sequence>
<dbReference type="Gene3D" id="3.50.30.50">
    <property type="entry name" value="Putative cyclase"/>
    <property type="match status" value="1"/>
</dbReference>
<dbReference type="Pfam" id="PF04199">
    <property type="entry name" value="Cyclase"/>
    <property type="match status" value="1"/>
</dbReference>
<dbReference type="InterPro" id="IPR007325">
    <property type="entry name" value="KFase/CYL"/>
</dbReference>